<proteinExistence type="predicted"/>
<keyword evidence="4" id="KW-1185">Reference proteome</keyword>
<dbReference type="EMBL" id="BFAY01000012">
    <property type="protein sequence ID" value="GBF40370.1"/>
    <property type="molecule type" value="Genomic_DNA"/>
</dbReference>
<evidence type="ECO:0000313" key="3">
    <source>
        <dbReference type="EMBL" id="GBF40370.1"/>
    </source>
</evidence>
<dbReference type="CDD" id="cd13653">
    <property type="entry name" value="PBP2_phosphate_like_1"/>
    <property type="match status" value="1"/>
</dbReference>
<dbReference type="SUPFAM" id="SSF53850">
    <property type="entry name" value="Periplasmic binding protein-like II"/>
    <property type="match status" value="1"/>
</dbReference>
<feature type="domain" description="PBP" evidence="2">
    <location>
        <begin position="34"/>
        <end position="288"/>
    </location>
</feature>
<keyword evidence="1" id="KW-0732">Signal</keyword>
<dbReference type="Proteomes" id="UP000245076">
    <property type="component" value="Unassembled WGS sequence"/>
</dbReference>
<dbReference type="AlphaFoldDB" id="A0A2P2D6X1"/>
<organism evidence="3 4">
    <name type="scientific">Leptospira johnsonii</name>
    <dbReference type="NCBI Taxonomy" id="1917820"/>
    <lineage>
        <taxon>Bacteria</taxon>
        <taxon>Pseudomonadati</taxon>
        <taxon>Spirochaetota</taxon>
        <taxon>Spirochaetia</taxon>
        <taxon>Leptospirales</taxon>
        <taxon>Leptospiraceae</taxon>
        <taxon>Leptospira</taxon>
    </lineage>
</organism>
<sequence length="313" mass="34496">MEKISGEPKDSMKQKLTLLLLLSAVLSVANCKKEPLLITGSETMHTLLNVVAAGYAKKNPNVEVTVQGGGSFEGIEKLFESKTDIAASSRPLTPEEQTQFERKGRFENVLIGYDGIAIVVNPANTVSKLTLEQISKIFSGEIKDWSQLGGKPGPIHVVLRNDKSGTAAYFETHILRQRDLGEKEYQASKKKEFTSDSKVVADNDEMADLIEKDIASVGFMGMGSAQIQNKGKVKAVPYSKTGKDPFVEPNIQNVSERKYKLSRGLYLFYLSDRGKKIDEFITYITSEEGQAMVLKSGYLRSTLSTVEVEATKP</sequence>
<reference evidence="3 4" key="1">
    <citation type="submission" date="2018-02" db="EMBL/GenBank/DDBJ databases">
        <title>Novel Leptospira species isolated from soil and water in Japan.</title>
        <authorList>
            <person name="Nakao R."/>
            <person name="Masuzawa T."/>
        </authorList>
    </citation>
    <scope>NUCLEOTIDE SEQUENCE [LARGE SCALE GENOMIC DNA]</scope>
    <source>
        <strain evidence="3 4">E8</strain>
    </source>
</reference>
<evidence type="ECO:0000256" key="1">
    <source>
        <dbReference type="ARBA" id="ARBA00022729"/>
    </source>
</evidence>
<evidence type="ECO:0000259" key="2">
    <source>
        <dbReference type="Pfam" id="PF12849"/>
    </source>
</evidence>
<gene>
    <name evidence="3" type="ORF">LPTSP1_33880</name>
</gene>
<dbReference type="InterPro" id="IPR024370">
    <property type="entry name" value="PBP_domain"/>
</dbReference>
<accession>A0A2P2D6X1</accession>
<dbReference type="InterPro" id="IPR050811">
    <property type="entry name" value="Phosphate_ABC_transporter"/>
</dbReference>
<dbReference type="Gene3D" id="3.40.190.10">
    <property type="entry name" value="Periplasmic binding protein-like II"/>
    <property type="match status" value="2"/>
</dbReference>
<dbReference type="Pfam" id="PF12849">
    <property type="entry name" value="PBP_like_2"/>
    <property type="match status" value="1"/>
</dbReference>
<name>A0A2P2D6X1_9LEPT</name>
<dbReference type="PANTHER" id="PTHR30570:SF1">
    <property type="entry name" value="PHOSPHATE-BINDING PROTEIN PSTS"/>
    <property type="match status" value="1"/>
</dbReference>
<comment type="caution">
    <text evidence="3">The sequence shown here is derived from an EMBL/GenBank/DDBJ whole genome shotgun (WGS) entry which is preliminary data.</text>
</comment>
<evidence type="ECO:0000313" key="4">
    <source>
        <dbReference type="Proteomes" id="UP000245076"/>
    </source>
</evidence>
<dbReference type="PANTHER" id="PTHR30570">
    <property type="entry name" value="PERIPLASMIC PHOSPHATE BINDING COMPONENT OF PHOSPHATE ABC TRANSPORTER"/>
    <property type="match status" value="1"/>
</dbReference>
<protein>
    <submittedName>
        <fullName evidence="3">PBP family protein</fullName>
    </submittedName>
</protein>